<dbReference type="EMBL" id="JAUEPP010000001">
    <property type="protein sequence ID" value="KAK3354982.1"/>
    <property type="molecule type" value="Genomic_DNA"/>
</dbReference>
<keyword evidence="1" id="KW-0732">Signal</keyword>
<protein>
    <recommendedName>
        <fullName evidence="4">Secreted protein</fullName>
    </recommendedName>
</protein>
<dbReference type="Proteomes" id="UP001278500">
    <property type="component" value="Unassembled WGS sequence"/>
</dbReference>
<organism evidence="2 3">
    <name type="scientific">Neurospora tetraspora</name>
    <dbReference type="NCBI Taxonomy" id="94610"/>
    <lineage>
        <taxon>Eukaryota</taxon>
        <taxon>Fungi</taxon>
        <taxon>Dikarya</taxon>
        <taxon>Ascomycota</taxon>
        <taxon>Pezizomycotina</taxon>
        <taxon>Sordariomycetes</taxon>
        <taxon>Sordariomycetidae</taxon>
        <taxon>Sordariales</taxon>
        <taxon>Sordariaceae</taxon>
        <taxon>Neurospora</taxon>
    </lineage>
</organism>
<sequence length="185" mass="20492">MNYSPALSFLTFWGCLLQLQQTHAIPIWCCLLFPAELGPFRYRGCQTGAMSPPTMSYDGPGPGMGRHFPPQPVGLCPLSRNVPNHGSGFSQAYSRPVLSCPNKKLHSGFSMLLSTIYFPWVTSSATHAQLTDINMVSRFLTRPSCMGNRTPSTYRAYPHPCQPLLSLSFLSGGSEIHCCLQFWQV</sequence>
<dbReference type="RefSeq" id="XP_062686360.1">
    <property type="nucleotide sequence ID" value="XM_062823309.1"/>
</dbReference>
<evidence type="ECO:0000313" key="2">
    <source>
        <dbReference type="EMBL" id="KAK3354982.1"/>
    </source>
</evidence>
<evidence type="ECO:0008006" key="4">
    <source>
        <dbReference type="Google" id="ProtNLM"/>
    </source>
</evidence>
<name>A0AAE0MXD5_9PEZI</name>
<proteinExistence type="predicted"/>
<reference evidence="2" key="2">
    <citation type="submission" date="2023-06" db="EMBL/GenBank/DDBJ databases">
        <authorList>
            <consortium name="Lawrence Berkeley National Laboratory"/>
            <person name="Haridas S."/>
            <person name="Hensen N."/>
            <person name="Bonometti L."/>
            <person name="Westerberg I."/>
            <person name="Brannstrom I.O."/>
            <person name="Guillou S."/>
            <person name="Cros-Aarteil S."/>
            <person name="Calhoun S."/>
            <person name="Kuo A."/>
            <person name="Mondo S."/>
            <person name="Pangilinan J."/>
            <person name="Riley R."/>
            <person name="Labutti K."/>
            <person name="Andreopoulos B."/>
            <person name="Lipzen A."/>
            <person name="Chen C."/>
            <person name="Yanf M."/>
            <person name="Daum C."/>
            <person name="Ng V."/>
            <person name="Clum A."/>
            <person name="Steindorff A."/>
            <person name="Ohm R."/>
            <person name="Martin F."/>
            <person name="Silar P."/>
            <person name="Natvig D."/>
            <person name="Lalanne C."/>
            <person name="Gautier V."/>
            <person name="Ament-Velasquez S.L."/>
            <person name="Kruys A."/>
            <person name="Hutchinson M.I."/>
            <person name="Powell A.J."/>
            <person name="Barry K."/>
            <person name="Miller A.N."/>
            <person name="Grigoriev I.V."/>
            <person name="Debuchy R."/>
            <person name="Gladieux P."/>
            <person name="Thoren M.H."/>
            <person name="Johannesson H."/>
        </authorList>
    </citation>
    <scope>NUCLEOTIDE SEQUENCE</scope>
    <source>
        <strain evidence="2">CBS 560.94</strain>
    </source>
</reference>
<dbReference type="AlphaFoldDB" id="A0AAE0MXD5"/>
<dbReference type="GeneID" id="87860463"/>
<evidence type="ECO:0000256" key="1">
    <source>
        <dbReference type="SAM" id="SignalP"/>
    </source>
</evidence>
<feature type="chain" id="PRO_5042253166" description="Secreted protein" evidence="1">
    <location>
        <begin position="25"/>
        <end position="185"/>
    </location>
</feature>
<evidence type="ECO:0000313" key="3">
    <source>
        <dbReference type="Proteomes" id="UP001278500"/>
    </source>
</evidence>
<accession>A0AAE0MXD5</accession>
<gene>
    <name evidence="2" type="ORF">B0H65DRAFT_31179</name>
</gene>
<reference evidence="2" key="1">
    <citation type="journal article" date="2023" name="Mol. Phylogenet. Evol.">
        <title>Genome-scale phylogeny and comparative genomics of the fungal order Sordariales.</title>
        <authorList>
            <person name="Hensen N."/>
            <person name="Bonometti L."/>
            <person name="Westerberg I."/>
            <person name="Brannstrom I.O."/>
            <person name="Guillou S."/>
            <person name="Cros-Aarteil S."/>
            <person name="Calhoun S."/>
            <person name="Haridas S."/>
            <person name="Kuo A."/>
            <person name="Mondo S."/>
            <person name="Pangilinan J."/>
            <person name="Riley R."/>
            <person name="LaButti K."/>
            <person name="Andreopoulos B."/>
            <person name="Lipzen A."/>
            <person name="Chen C."/>
            <person name="Yan M."/>
            <person name="Daum C."/>
            <person name="Ng V."/>
            <person name="Clum A."/>
            <person name="Steindorff A."/>
            <person name="Ohm R.A."/>
            <person name="Martin F."/>
            <person name="Silar P."/>
            <person name="Natvig D.O."/>
            <person name="Lalanne C."/>
            <person name="Gautier V."/>
            <person name="Ament-Velasquez S.L."/>
            <person name="Kruys A."/>
            <person name="Hutchinson M.I."/>
            <person name="Powell A.J."/>
            <person name="Barry K."/>
            <person name="Miller A.N."/>
            <person name="Grigoriev I.V."/>
            <person name="Debuchy R."/>
            <person name="Gladieux P."/>
            <person name="Hiltunen Thoren M."/>
            <person name="Johannesson H."/>
        </authorList>
    </citation>
    <scope>NUCLEOTIDE SEQUENCE</scope>
    <source>
        <strain evidence="2">CBS 560.94</strain>
    </source>
</reference>
<keyword evidence="3" id="KW-1185">Reference proteome</keyword>
<comment type="caution">
    <text evidence="2">The sequence shown here is derived from an EMBL/GenBank/DDBJ whole genome shotgun (WGS) entry which is preliminary data.</text>
</comment>
<feature type="signal peptide" evidence="1">
    <location>
        <begin position="1"/>
        <end position="24"/>
    </location>
</feature>